<feature type="transmembrane region" description="Helical" evidence="8">
    <location>
        <begin position="6"/>
        <end position="27"/>
    </location>
</feature>
<dbReference type="InterPro" id="IPR003594">
    <property type="entry name" value="HATPase_dom"/>
</dbReference>
<evidence type="ECO:0000256" key="6">
    <source>
        <dbReference type="ARBA" id="ARBA00022777"/>
    </source>
</evidence>
<evidence type="ECO:0000256" key="4">
    <source>
        <dbReference type="ARBA" id="ARBA00022553"/>
    </source>
</evidence>
<dbReference type="PANTHER" id="PTHR24421">
    <property type="entry name" value="NITRATE/NITRITE SENSOR PROTEIN NARX-RELATED"/>
    <property type="match status" value="1"/>
</dbReference>
<dbReference type="NCBIfam" id="TIGR00229">
    <property type="entry name" value="sensory_box"/>
    <property type="match status" value="1"/>
</dbReference>
<dbReference type="GO" id="GO:0046983">
    <property type="term" value="F:protein dimerization activity"/>
    <property type="evidence" value="ECO:0007669"/>
    <property type="project" value="InterPro"/>
</dbReference>
<reference evidence="13" key="2">
    <citation type="submission" date="2023-08" db="EMBL/GenBank/DDBJ databases">
        <authorList>
            <person name="Luo J."/>
        </authorList>
    </citation>
    <scope>NUCLEOTIDE SEQUENCE</scope>
    <source>
        <strain evidence="13">DSM 25064</strain>
    </source>
</reference>
<dbReference type="EMBL" id="JAUUUU010000007">
    <property type="protein sequence ID" value="MDP1521497.1"/>
    <property type="molecule type" value="Genomic_DNA"/>
</dbReference>
<dbReference type="Pfam" id="PF00989">
    <property type="entry name" value="PAS"/>
    <property type="match status" value="1"/>
</dbReference>
<dbReference type="InterPro" id="IPR011712">
    <property type="entry name" value="Sig_transdc_His_kin_sub3_dim/P"/>
</dbReference>
<dbReference type="InterPro" id="IPR035965">
    <property type="entry name" value="PAS-like_dom_sf"/>
</dbReference>
<evidence type="ECO:0000256" key="2">
    <source>
        <dbReference type="ARBA" id="ARBA00004370"/>
    </source>
</evidence>
<dbReference type="Gene3D" id="3.30.565.10">
    <property type="entry name" value="Histidine kinase-like ATPase, C-terminal domain"/>
    <property type="match status" value="1"/>
</dbReference>
<comment type="caution">
    <text evidence="13">The sequence shown here is derived from an EMBL/GenBank/DDBJ whole genome shotgun (WGS) entry which is preliminary data.</text>
</comment>
<dbReference type="PROSITE" id="PS50113">
    <property type="entry name" value="PAC"/>
    <property type="match status" value="1"/>
</dbReference>
<dbReference type="EC" id="2.7.13.3" evidence="3"/>
<dbReference type="InterPro" id="IPR036890">
    <property type="entry name" value="HATPase_C_sf"/>
</dbReference>
<evidence type="ECO:0000256" key="7">
    <source>
        <dbReference type="ARBA" id="ARBA00023012"/>
    </source>
</evidence>
<dbReference type="AlphaFoldDB" id="A0AAW8B7I2"/>
<dbReference type="GO" id="GO:0006355">
    <property type="term" value="P:regulation of DNA-templated transcription"/>
    <property type="evidence" value="ECO:0007669"/>
    <property type="project" value="InterPro"/>
</dbReference>
<dbReference type="InterPro" id="IPR003660">
    <property type="entry name" value="HAMP_dom"/>
</dbReference>
<dbReference type="Gene3D" id="6.10.340.10">
    <property type="match status" value="1"/>
</dbReference>
<keyword evidence="8" id="KW-0812">Transmembrane</keyword>
<dbReference type="Proteomes" id="UP001178354">
    <property type="component" value="Unassembled WGS sequence"/>
</dbReference>
<evidence type="ECO:0000256" key="5">
    <source>
        <dbReference type="ARBA" id="ARBA00022679"/>
    </source>
</evidence>
<keyword evidence="7" id="KW-0902">Two-component regulatory system</keyword>
<dbReference type="GO" id="GO:0000155">
    <property type="term" value="F:phosphorelay sensor kinase activity"/>
    <property type="evidence" value="ECO:0007669"/>
    <property type="project" value="InterPro"/>
</dbReference>
<keyword evidence="6" id="KW-0418">Kinase</keyword>
<keyword evidence="8" id="KW-0472">Membrane</keyword>
<evidence type="ECO:0000256" key="8">
    <source>
        <dbReference type="SAM" id="Phobius"/>
    </source>
</evidence>
<comment type="subcellular location">
    <subcellularLocation>
        <location evidence="2">Membrane</location>
    </subcellularLocation>
</comment>
<feature type="domain" description="HAMP" evidence="12">
    <location>
        <begin position="169"/>
        <end position="221"/>
    </location>
</feature>
<dbReference type="Pfam" id="PF07730">
    <property type="entry name" value="HisKA_3"/>
    <property type="match status" value="1"/>
</dbReference>
<dbReference type="InterPro" id="IPR050482">
    <property type="entry name" value="Sensor_HK_TwoCompSys"/>
</dbReference>
<dbReference type="Gene3D" id="3.30.450.20">
    <property type="entry name" value="PAS domain"/>
    <property type="match status" value="1"/>
</dbReference>
<dbReference type="PROSITE" id="PS50112">
    <property type="entry name" value="PAS"/>
    <property type="match status" value="1"/>
</dbReference>
<dbReference type="CDD" id="cd00130">
    <property type="entry name" value="PAS"/>
    <property type="match status" value="1"/>
</dbReference>
<feature type="domain" description="PAS" evidence="10">
    <location>
        <begin position="222"/>
        <end position="270"/>
    </location>
</feature>
<dbReference type="SMART" id="SM00091">
    <property type="entry name" value="PAS"/>
    <property type="match status" value="1"/>
</dbReference>
<organism evidence="13 14">
    <name type="scientific">Porticoccus litoralis</name>
    <dbReference type="NCBI Taxonomy" id="434086"/>
    <lineage>
        <taxon>Bacteria</taxon>
        <taxon>Pseudomonadati</taxon>
        <taxon>Pseudomonadota</taxon>
        <taxon>Gammaproteobacteria</taxon>
        <taxon>Cellvibrionales</taxon>
        <taxon>Porticoccaceae</taxon>
        <taxon>Porticoccus</taxon>
    </lineage>
</organism>
<evidence type="ECO:0000313" key="13">
    <source>
        <dbReference type="EMBL" id="MDP1521497.1"/>
    </source>
</evidence>
<dbReference type="SMART" id="SM00304">
    <property type="entry name" value="HAMP"/>
    <property type="match status" value="1"/>
</dbReference>
<name>A0AAW8B7I2_9GAMM</name>
<dbReference type="CDD" id="cd06225">
    <property type="entry name" value="HAMP"/>
    <property type="match status" value="1"/>
</dbReference>
<dbReference type="Pfam" id="PF02518">
    <property type="entry name" value="HATPase_c"/>
    <property type="match status" value="1"/>
</dbReference>
<evidence type="ECO:0000259" key="11">
    <source>
        <dbReference type="PROSITE" id="PS50113"/>
    </source>
</evidence>
<keyword evidence="4" id="KW-0597">Phosphoprotein</keyword>
<reference evidence="13" key="1">
    <citation type="journal article" date="2010" name="Int. J. Syst. Evol. Microbiol.">
        <title>Porticoccus litoralis gen. nov., sp. nov., a gammaproteobacterium isolated from the Yellow Sea.</title>
        <authorList>
            <person name="Oh H.M."/>
            <person name="Kim H."/>
            <person name="Kim K.M."/>
            <person name="Min G.S."/>
            <person name="Cho J.C."/>
        </authorList>
    </citation>
    <scope>NUCLEOTIDE SEQUENCE</scope>
    <source>
        <strain evidence="13">DSM 25064</strain>
    </source>
</reference>
<keyword evidence="5" id="KW-0808">Transferase</keyword>
<dbReference type="SUPFAM" id="SSF55785">
    <property type="entry name" value="PYP-like sensor domain (PAS domain)"/>
    <property type="match status" value="1"/>
</dbReference>
<feature type="domain" description="Histidine kinase" evidence="9">
    <location>
        <begin position="369"/>
        <end position="564"/>
    </location>
</feature>
<dbReference type="SUPFAM" id="SSF55874">
    <property type="entry name" value="ATPase domain of HSP90 chaperone/DNA topoisomerase II/histidine kinase"/>
    <property type="match status" value="1"/>
</dbReference>
<keyword evidence="14" id="KW-1185">Reference proteome</keyword>
<evidence type="ECO:0000259" key="9">
    <source>
        <dbReference type="PROSITE" id="PS50109"/>
    </source>
</evidence>
<dbReference type="InterPro" id="IPR005467">
    <property type="entry name" value="His_kinase_dom"/>
</dbReference>
<keyword evidence="8" id="KW-1133">Transmembrane helix</keyword>
<dbReference type="InterPro" id="IPR013767">
    <property type="entry name" value="PAS_fold"/>
</dbReference>
<dbReference type="GO" id="GO:0016020">
    <property type="term" value="C:membrane"/>
    <property type="evidence" value="ECO:0007669"/>
    <property type="project" value="UniProtKB-SubCell"/>
</dbReference>
<dbReference type="Pfam" id="PF00672">
    <property type="entry name" value="HAMP"/>
    <property type="match status" value="1"/>
</dbReference>
<protein>
    <recommendedName>
        <fullName evidence="3">histidine kinase</fullName>
        <ecNumber evidence="3">2.7.13.3</ecNumber>
    </recommendedName>
</protein>
<dbReference type="PROSITE" id="PS50885">
    <property type="entry name" value="HAMP"/>
    <property type="match status" value="1"/>
</dbReference>
<dbReference type="PROSITE" id="PS50109">
    <property type="entry name" value="HIS_KIN"/>
    <property type="match status" value="1"/>
</dbReference>
<feature type="transmembrane region" description="Helical" evidence="8">
    <location>
        <begin position="148"/>
        <end position="168"/>
    </location>
</feature>
<evidence type="ECO:0000256" key="1">
    <source>
        <dbReference type="ARBA" id="ARBA00000085"/>
    </source>
</evidence>
<gene>
    <name evidence="13" type="ORF">Q8A57_11000</name>
</gene>
<dbReference type="RefSeq" id="WP_305171159.1">
    <property type="nucleotide sequence ID" value="NZ_JAUUUU010000007.1"/>
</dbReference>
<accession>A0AAW8B7I2</accession>
<evidence type="ECO:0000259" key="10">
    <source>
        <dbReference type="PROSITE" id="PS50112"/>
    </source>
</evidence>
<feature type="domain" description="PAC" evidence="11">
    <location>
        <begin position="292"/>
        <end position="344"/>
    </location>
</feature>
<dbReference type="CDD" id="cd16917">
    <property type="entry name" value="HATPase_UhpB-NarQ-NarX-like"/>
    <property type="match status" value="1"/>
</dbReference>
<sequence length="568" mass="63677">MSLRLKIYLFFAMLLIITLIMTTGILITNARQSVHTKVESAMTAAAHLLSVAMPPTPSRNSPTAHQRMGDLVKVMSEIRGLYIMVYRNGQLLYAGGPNTDNLTRPPDLFIKMLSPTIKPLVTRFAGGMLVIHAEPILEITERWQDIRALVTFGAALSVFILLILYVGINRLLRPLEYISTALAGFGKGNLNVRLPDFSIKEMNNISDAFNSMGEALQGSIEENQRMATLVKQSSDAIVSLDHTGKITFFNAAAKQMFPELASGLNGKSFLHLKLGGYEERIINIIEEKQSIDNMEITLNKEDQCTSSMLLSISPLANMEDKSIGFICTVRDVTEHKQAELAKHQLRESRLLTQHIANVQENERRNLARELHDELGQCLTAIKTDAVLIRNRNNNSDPKISHSAQVIIDVASHIYDVVHHMLARLRPTSLDDLGLVLTLQDTIETWQERQPDIKFHLQLSGNLNNLDEEINMTIFRIIQESITNAVRHAGCSQITVSVAHVHNERKLYLDIYDNGKGMQIKDFYSDVDFGILGMQERTQNLNGEFKLVSKPGDGVKIKIKIPLEAEHIL</sequence>
<comment type="catalytic activity">
    <reaction evidence="1">
        <text>ATP + protein L-histidine = ADP + protein N-phospho-L-histidine.</text>
        <dbReference type="EC" id="2.7.13.3"/>
    </reaction>
</comment>
<evidence type="ECO:0000259" key="12">
    <source>
        <dbReference type="PROSITE" id="PS50885"/>
    </source>
</evidence>
<dbReference type="PANTHER" id="PTHR24421:SF58">
    <property type="entry name" value="SIGNAL TRANSDUCTION HISTIDINE-PROTEIN KINASE_PHOSPHATASE UHPB"/>
    <property type="match status" value="1"/>
</dbReference>
<proteinExistence type="predicted"/>
<evidence type="ECO:0000256" key="3">
    <source>
        <dbReference type="ARBA" id="ARBA00012438"/>
    </source>
</evidence>
<dbReference type="InterPro" id="IPR000014">
    <property type="entry name" value="PAS"/>
</dbReference>
<dbReference type="InterPro" id="IPR000700">
    <property type="entry name" value="PAS-assoc_C"/>
</dbReference>
<evidence type="ECO:0000313" key="14">
    <source>
        <dbReference type="Proteomes" id="UP001178354"/>
    </source>
</evidence>
<dbReference type="Gene3D" id="1.20.5.1930">
    <property type="match status" value="1"/>
</dbReference>